<dbReference type="InterPro" id="IPR003769">
    <property type="entry name" value="ClpS_core"/>
</dbReference>
<organism evidence="2 3">
    <name type="scientific">Capnocytophaga ochracea</name>
    <dbReference type="NCBI Taxonomy" id="1018"/>
    <lineage>
        <taxon>Bacteria</taxon>
        <taxon>Pseudomonadati</taxon>
        <taxon>Bacteroidota</taxon>
        <taxon>Flavobacteriia</taxon>
        <taxon>Flavobacteriales</taxon>
        <taxon>Flavobacteriaceae</taxon>
        <taxon>Capnocytophaga</taxon>
    </lineage>
</organism>
<accession>A0A7Z8YB74</accession>
<dbReference type="GO" id="GO:0030163">
    <property type="term" value="P:protein catabolic process"/>
    <property type="evidence" value="ECO:0007669"/>
    <property type="project" value="InterPro"/>
</dbReference>
<name>A0A7Z8YB74_CAPOC</name>
<reference evidence="2 3" key="1">
    <citation type="submission" date="2018-11" db="EMBL/GenBank/DDBJ databases">
        <authorList>
            <consortium name="Pathogen Informatics"/>
        </authorList>
    </citation>
    <scope>NUCLEOTIDE SEQUENCE [LARGE SCALE GENOMIC DNA]</scope>
    <source>
        <strain evidence="2 3">NCTC11458</strain>
    </source>
</reference>
<dbReference type="Proteomes" id="UP000276733">
    <property type="component" value="Unassembled WGS sequence"/>
</dbReference>
<feature type="domain" description="Adaptor protein ClpS core" evidence="1">
    <location>
        <begin position="22"/>
        <end position="86"/>
    </location>
</feature>
<dbReference type="RefSeq" id="WP_009419103.1">
    <property type="nucleotide sequence ID" value="NZ_UYIQ01000001.1"/>
</dbReference>
<dbReference type="AlphaFoldDB" id="A0A7Z8YB74"/>
<dbReference type="GO" id="GO:0006508">
    <property type="term" value="P:proteolysis"/>
    <property type="evidence" value="ECO:0007669"/>
    <property type="project" value="UniProtKB-KW"/>
</dbReference>
<dbReference type="InterPro" id="IPR014719">
    <property type="entry name" value="Ribosomal_bL12_C/ClpS-like"/>
</dbReference>
<protein>
    <submittedName>
        <fullName evidence="2">ATP-dependent Clp protease adaptor protein ClpS</fullName>
    </submittedName>
</protein>
<keyword evidence="2" id="KW-0645">Protease</keyword>
<keyword evidence="2" id="KW-0378">Hydrolase</keyword>
<evidence type="ECO:0000313" key="2">
    <source>
        <dbReference type="EMBL" id="VDG80978.1"/>
    </source>
</evidence>
<sequence>MLRNNYQEETFAEGDVTELLEDECHLILYNDDVNTFDHVIDTLVEVCHHTFEQAEQCAIIVHFKGKCDVKSGSYDFLKPLCTALLDAGLSAEIEEA</sequence>
<dbReference type="Gene3D" id="3.30.1390.10">
    <property type="match status" value="1"/>
</dbReference>
<dbReference type="SUPFAM" id="SSF54736">
    <property type="entry name" value="ClpS-like"/>
    <property type="match status" value="1"/>
</dbReference>
<evidence type="ECO:0000313" key="3">
    <source>
        <dbReference type="Proteomes" id="UP000276733"/>
    </source>
</evidence>
<proteinExistence type="predicted"/>
<dbReference type="GO" id="GO:0008233">
    <property type="term" value="F:peptidase activity"/>
    <property type="evidence" value="ECO:0007669"/>
    <property type="project" value="UniProtKB-KW"/>
</dbReference>
<dbReference type="EMBL" id="UYIQ01000001">
    <property type="protein sequence ID" value="VDG80978.1"/>
    <property type="molecule type" value="Genomic_DNA"/>
</dbReference>
<gene>
    <name evidence="2" type="ORF">NCTC11458_00259</name>
</gene>
<evidence type="ECO:0000259" key="1">
    <source>
        <dbReference type="Pfam" id="PF02617"/>
    </source>
</evidence>
<dbReference type="Pfam" id="PF02617">
    <property type="entry name" value="ClpS"/>
    <property type="match status" value="1"/>
</dbReference>
<comment type="caution">
    <text evidence="2">The sequence shown here is derived from an EMBL/GenBank/DDBJ whole genome shotgun (WGS) entry which is preliminary data.</text>
</comment>